<comment type="similarity">
    <text evidence="2 16">Belongs to the radical SAM superfamily. Biotin synthase family.</text>
</comment>
<evidence type="ECO:0000256" key="6">
    <source>
        <dbReference type="ARBA" id="ARBA00022679"/>
    </source>
</evidence>
<evidence type="ECO:0000256" key="9">
    <source>
        <dbReference type="ARBA" id="ARBA00022723"/>
    </source>
</evidence>
<dbReference type="GO" id="GO:0005506">
    <property type="term" value="F:iron ion binding"/>
    <property type="evidence" value="ECO:0007669"/>
    <property type="project" value="UniProtKB-UniRule"/>
</dbReference>
<keyword evidence="6 16" id="KW-0808">Transferase</keyword>
<sequence length="339" mass="37506">MNQWMDLAERVLDGAEVTNQEALAILNCPDEDLLLLMHAAFHIRKRFYGKKVKLNMIMNAKSGLCPENCGYCSQSSISKAPIESYRMVDKHILLKGAKRAHDLNIGTYCIVASGRGPSNREVDQVVDAVKEIKETYGLKICACLGLLKPEQAERLKQAGVDRYNHNINTSQRNHSNITTSHTYDDRVNTVETAKQSGMSPCSGVIVGMKETKQDVIDMANSLKALDADSIPVNFLHAIDGTPLEGVSELHPVYCLKVLALFRFINPTKEIRISGGREVNLRSLQPLGLYAANSIFVGDYLTTAGQHETEDHQMLHDLGFEVESVEEMKAGLQSACNTEV</sequence>
<dbReference type="InterPro" id="IPR058240">
    <property type="entry name" value="rSAM_sf"/>
</dbReference>
<comment type="function">
    <text evidence="14 16">Catalyzes the conversion of dethiobiotin (DTB) to biotin by the insertion of a sulfur atom into dethiobiotin via a radical-based mechanism.</text>
</comment>
<evidence type="ECO:0000256" key="17">
    <source>
        <dbReference type="PIRSR" id="PIRSR001619-1"/>
    </source>
</evidence>
<dbReference type="RefSeq" id="WP_079004869.1">
    <property type="nucleotide sequence ID" value="NZ_CP022654.2"/>
</dbReference>
<dbReference type="SFLD" id="SFLDG01060">
    <property type="entry name" value="BATS_domain_containing"/>
    <property type="match status" value="1"/>
</dbReference>
<dbReference type="InterPro" id="IPR013785">
    <property type="entry name" value="Aldolase_TIM"/>
</dbReference>
<comment type="caution">
    <text evidence="19">The sequence shown here is derived from an EMBL/GenBank/DDBJ whole genome shotgun (WGS) entry which is preliminary data.</text>
</comment>
<proteinExistence type="inferred from homology"/>
<evidence type="ECO:0000256" key="16">
    <source>
        <dbReference type="HAMAP-Rule" id="MF_01694"/>
    </source>
</evidence>
<dbReference type="Pfam" id="PF06968">
    <property type="entry name" value="BATS"/>
    <property type="match status" value="1"/>
</dbReference>
<dbReference type="GO" id="GO:0004076">
    <property type="term" value="F:biotin synthase activity"/>
    <property type="evidence" value="ECO:0007669"/>
    <property type="project" value="UniProtKB-UniRule"/>
</dbReference>
<feature type="domain" description="Radical SAM core" evidence="18">
    <location>
        <begin position="47"/>
        <end position="276"/>
    </location>
</feature>
<evidence type="ECO:0000256" key="14">
    <source>
        <dbReference type="ARBA" id="ARBA00057568"/>
    </source>
</evidence>
<dbReference type="Pfam" id="PF04055">
    <property type="entry name" value="Radical_SAM"/>
    <property type="match status" value="1"/>
</dbReference>
<comment type="catalytic activity">
    <reaction evidence="13 16">
        <text>(4R,5S)-dethiobiotin + (sulfur carrier)-SH + 2 reduced [2Fe-2S]-[ferredoxin] + 2 S-adenosyl-L-methionine = (sulfur carrier)-H + biotin + 2 5'-deoxyadenosine + 2 L-methionine + 2 oxidized [2Fe-2S]-[ferredoxin]</text>
        <dbReference type="Rhea" id="RHEA:22060"/>
        <dbReference type="Rhea" id="RHEA-COMP:10000"/>
        <dbReference type="Rhea" id="RHEA-COMP:10001"/>
        <dbReference type="Rhea" id="RHEA-COMP:14737"/>
        <dbReference type="Rhea" id="RHEA-COMP:14739"/>
        <dbReference type="ChEBI" id="CHEBI:17319"/>
        <dbReference type="ChEBI" id="CHEBI:29917"/>
        <dbReference type="ChEBI" id="CHEBI:33737"/>
        <dbReference type="ChEBI" id="CHEBI:33738"/>
        <dbReference type="ChEBI" id="CHEBI:57586"/>
        <dbReference type="ChEBI" id="CHEBI:57844"/>
        <dbReference type="ChEBI" id="CHEBI:59789"/>
        <dbReference type="ChEBI" id="CHEBI:64428"/>
        <dbReference type="ChEBI" id="CHEBI:149473"/>
        <dbReference type="EC" id="2.8.1.6"/>
    </reaction>
</comment>
<feature type="binding site" evidence="16 17">
    <location>
        <position position="141"/>
    </location>
    <ligand>
        <name>[2Fe-2S] cluster</name>
        <dbReference type="ChEBI" id="CHEBI:190135"/>
    </ligand>
</feature>
<dbReference type="GO" id="GO:0051539">
    <property type="term" value="F:4 iron, 4 sulfur cluster binding"/>
    <property type="evidence" value="ECO:0007669"/>
    <property type="project" value="UniProtKB-KW"/>
</dbReference>
<dbReference type="NCBIfam" id="TIGR00433">
    <property type="entry name" value="bioB"/>
    <property type="match status" value="1"/>
</dbReference>
<reference evidence="19" key="1">
    <citation type="submission" date="2019-11" db="EMBL/GenBank/DDBJ databases">
        <title>Draft Genome Sequence of Plant Growth-Promoting Rhizosphere-Associated Bacteria.</title>
        <authorList>
            <person name="Vasilyev I.Y."/>
            <person name="Radchenko V."/>
            <person name="Ilnitskaya E.V."/>
        </authorList>
    </citation>
    <scope>NUCLEOTIDE SEQUENCE</scope>
    <source>
        <strain evidence="19">VRA_517_n</strain>
    </source>
</reference>
<evidence type="ECO:0000256" key="13">
    <source>
        <dbReference type="ARBA" id="ARBA00051157"/>
    </source>
</evidence>
<dbReference type="PANTHER" id="PTHR22976:SF2">
    <property type="entry name" value="BIOTIN SYNTHASE, MITOCHONDRIAL"/>
    <property type="match status" value="1"/>
</dbReference>
<dbReference type="InterPro" id="IPR006638">
    <property type="entry name" value="Elp3/MiaA/NifB-like_rSAM"/>
</dbReference>
<dbReference type="SMART" id="SM00729">
    <property type="entry name" value="Elp3"/>
    <property type="match status" value="1"/>
</dbReference>
<dbReference type="SUPFAM" id="SSF102114">
    <property type="entry name" value="Radical SAM enzymes"/>
    <property type="match status" value="1"/>
</dbReference>
<evidence type="ECO:0000256" key="7">
    <source>
        <dbReference type="ARBA" id="ARBA00022691"/>
    </source>
</evidence>
<dbReference type="InterPro" id="IPR024177">
    <property type="entry name" value="Biotin_synthase"/>
</dbReference>
<dbReference type="SMART" id="SM00876">
    <property type="entry name" value="BATS"/>
    <property type="match status" value="1"/>
</dbReference>
<organism evidence="19">
    <name type="scientific">Bacillus velezensis</name>
    <dbReference type="NCBI Taxonomy" id="492670"/>
    <lineage>
        <taxon>Bacteria</taxon>
        <taxon>Bacillati</taxon>
        <taxon>Bacillota</taxon>
        <taxon>Bacilli</taxon>
        <taxon>Bacillales</taxon>
        <taxon>Bacillaceae</taxon>
        <taxon>Bacillus</taxon>
        <taxon>Bacillus amyloliquefaciens group</taxon>
    </lineage>
</organism>
<keyword evidence="5 16" id="KW-0004">4Fe-4S</keyword>
<dbReference type="AlphaFoldDB" id="A0A6A8LDP3"/>
<comment type="cofactor">
    <cofactor evidence="16 17">
        <name>[4Fe-4S] cluster</name>
        <dbReference type="ChEBI" id="CHEBI:49883"/>
    </cofactor>
    <text evidence="16 17">Binds 1 [4Fe-4S] cluster. The cluster is coordinated with 3 cysteines and an exchangeable S-adenosyl-L-methionine.</text>
</comment>
<name>A0A6A8LDP3_BACVE</name>
<feature type="binding site" evidence="16 17">
    <location>
        <position position="69"/>
    </location>
    <ligand>
        <name>[4Fe-4S] cluster</name>
        <dbReference type="ChEBI" id="CHEBI:49883"/>
        <note>4Fe-4S-S-AdoMet</note>
    </ligand>
</feature>
<accession>A0A6A8LDP3</accession>
<dbReference type="FunFam" id="3.20.20.70:FF:000026">
    <property type="entry name" value="Biotin synthase"/>
    <property type="match status" value="1"/>
</dbReference>
<dbReference type="InterPro" id="IPR007197">
    <property type="entry name" value="rSAM"/>
</dbReference>
<keyword evidence="11 16" id="KW-0408">Iron</keyword>
<evidence type="ECO:0000313" key="19">
    <source>
        <dbReference type="EMBL" id="MSE01313.1"/>
    </source>
</evidence>
<keyword evidence="8 16" id="KW-0001">2Fe-2S</keyword>
<feature type="binding site" evidence="16 17">
    <location>
        <position position="72"/>
    </location>
    <ligand>
        <name>[4Fe-4S] cluster</name>
        <dbReference type="ChEBI" id="CHEBI:49883"/>
        <note>4Fe-4S-S-AdoMet</note>
    </ligand>
</feature>
<evidence type="ECO:0000256" key="8">
    <source>
        <dbReference type="ARBA" id="ARBA00022714"/>
    </source>
</evidence>
<dbReference type="EC" id="2.8.1.6" evidence="4 16"/>
<keyword evidence="10 16" id="KW-0093">Biotin biosynthesis</keyword>
<gene>
    <name evidence="16 19" type="primary">bioB</name>
    <name evidence="19" type="ORF">GKC39_04480</name>
</gene>
<evidence type="ECO:0000256" key="5">
    <source>
        <dbReference type="ARBA" id="ARBA00022485"/>
    </source>
</evidence>
<dbReference type="GO" id="GO:0009102">
    <property type="term" value="P:biotin biosynthetic process"/>
    <property type="evidence" value="ECO:0007669"/>
    <property type="project" value="UniProtKB-UniRule"/>
</dbReference>
<evidence type="ECO:0000256" key="4">
    <source>
        <dbReference type="ARBA" id="ARBA00012236"/>
    </source>
</evidence>
<dbReference type="PANTHER" id="PTHR22976">
    <property type="entry name" value="BIOTIN SYNTHASE"/>
    <property type="match status" value="1"/>
</dbReference>
<comment type="pathway">
    <text evidence="1 16">Cofactor biosynthesis; biotin biosynthesis; biotin from 7,8-diaminononanoate: step 2/2.</text>
</comment>
<evidence type="ECO:0000259" key="18">
    <source>
        <dbReference type="PROSITE" id="PS51918"/>
    </source>
</evidence>
<evidence type="ECO:0000256" key="15">
    <source>
        <dbReference type="ARBA" id="ARBA00070199"/>
    </source>
</evidence>
<evidence type="ECO:0000256" key="11">
    <source>
        <dbReference type="ARBA" id="ARBA00023004"/>
    </source>
</evidence>
<dbReference type="PIRSF" id="PIRSF001619">
    <property type="entry name" value="Biotin_synth"/>
    <property type="match status" value="1"/>
</dbReference>
<feature type="binding site" evidence="16 17">
    <location>
        <position position="65"/>
    </location>
    <ligand>
        <name>[4Fe-4S] cluster</name>
        <dbReference type="ChEBI" id="CHEBI:49883"/>
        <note>4Fe-4S-S-AdoMet</note>
    </ligand>
</feature>
<protein>
    <recommendedName>
        <fullName evidence="15 16">Biotin synthase</fullName>
        <ecNumber evidence="4 16">2.8.1.6</ecNumber>
    </recommendedName>
</protein>
<keyword evidence="12 16" id="KW-0411">Iron-sulfur</keyword>
<feature type="binding site" evidence="16 17">
    <location>
        <position position="109"/>
    </location>
    <ligand>
        <name>[2Fe-2S] cluster</name>
        <dbReference type="ChEBI" id="CHEBI:190135"/>
    </ligand>
</feature>
<keyword evidence="9 16" id="KW-0479">Metal-binding</keyword>
<feature type="binding site" evidence="16 17">
    <location>
        <position position="201"/>
    </location>
    <ligand>
        <name>[2Fe-2S] cluster</name>
        <dbReference type="ChEBI" id="CHEBI:190135"/>
    </ligand>
</feature>
<dbReference type="GO" id="GO:0051537">
    <property type="term" value="F:2 iron, 2 sulfur cluster binding"/>
    <property type="evidence" value="ECO:0007669"/>
    <property type="project" value="UniProtKB-KW"/>
</dbReference>
<dbReference type="SFLD" id="SFLDS00029">
    <property type="entry name" value="Radical_SAM"/>
    <property type="match status" value="1"/>
</dbReference>
<comment type="subunit">
    <text evidence="3 16">Homodimer.</text>
</comment>
<keyword evidence="7 16" id="KW-0949">S-adenosyl-L-methionine</keyword>
<feature type="binding site" evidence="16 17">
    <location>
        <position position="271"/>
    </location>
    <ligand>
        <name>[2Fe-2S] cluster</name>
        <dbReference type="ChEBI" id="CHEBI:190135"/>
    </ligand>
</feature>
<dbReference type="UniPathway" id="UPA00078">
    <property type="reaction ID" value="UER00162"/>
</dbReference>
<dbReference type="EMBL" id="WKKV01000002">
    <property type="protein sequence ID" value="MSE01313.1"/>
    <property type="molecule type" value="Genomic_DNA"/>
</dbReference>
<comment type="cofactor">
    <cofactor evidence="16">
        <name>[2Fe-2S] cluster</name>
        <dbReference type="ChEBI" id="CHEBI:190135"/>
    </cofactor>
    <text evidence="16">Binds 1 [2Fe-2S] cluster. The cluster is coordinated with 3 cysteines and 1 arginine.</text>
</comment>
<evidence type="ECO:0000256" key="10">
    <source>
        <dbReference type="ARBA" id="ARBA00022756"/>
    </source>
</evidence>
<dbReference type="InterPro" id="IPR002684">
    <property type="entry name" value="Biotin_synth/BioAB"/>
</dbReference>
<comment type="cofactor">
    <cofactor evidence="17">
        <name>[2Fe-2S] cluster</name>
        <dbReference type="ChEBI" id="CHEBI:190135"/>
    </cofactor>
    <text evidence="17">Binds 1 [2Fe-2S] cluster. The cluster is coordinated with 3 cysteines and 1 arginine.</text>
</comment>
<dbReference type="HAMAP" id="MF_01694">
    <property type="entry name" value="BioB"/>
    <property type="match status" value="1"/>
</dbReference>
<dbReference type="InterPro" id="IPR010722">
    <property type="entry name" value="BATS_dom"/>
</dbReference>
<evidence type="ECO:0000256" key="1">
    <source>
        <dbReference type="ARBA" id="ARBA00004942"/>
    </source>
</evidence>
<evidence type="ECO:0000256" key="3">
    <source>
        <dbReference type="ARBA" id="ARBA00011738"/>
    </source>
</evidence>
<dbReference type="SFLD" id="SFLDG01278">
    <property type="entry name" value="biotin_synthase_like"/>
    <property type="match status" value="1"/>
</dbReference>
<dbReference type="CDD" id="cd01335">
    <property type="entry name" value="Radical_SAM"/>
    <property type="match status" value="1"/>
</dbReference>
<evidence type="ECO:0000256" key="12">
    <source>
        <dbReference type="ARBA" id="ARBA00023014"/>
    </source>
</evidence>
<dbReference type="PROSITE" id="PS51918">
    <property type="entry name" value="RADICAL_SAM"/>
    <property type="match status" value="1"/>
</dbReference>
<evidence type="ECO:0000256" key="2">
    <source>
        <dbReference type="ARBA" id="ARBA00010765"/>
    </source>
</evidence>
<dbReference type="Gene3D" id="3.20.20.70">
    <property type="entry name" value="Aldolase class I"/>
    <property type="match status" value="1"/>
</dbReference>